<accession>D8QES3</accession>
<dbReference type="PANTHER" id="PTHR21310">
    <property type="entry name" value="AMINOGLYCOSIDE PHOSPHOTRANSFERASE-RELATED-RELATED"/>
    <property type="match status" value="1"/>
</dbReference>
<keyword evidence="2" id="KW-1185">Reference proteome</keyword>
<proteinExistence type="predicted"/>
<sequence>MPRLKTESEVATMDYLRTFTNIPVPDVFYYDSNPYNRLGGEYILMSKAKGIPLSRVYHGLSYKELVGLLRNMAHLLLPLFAHRFPKLGSLYFGPD</sequence>
<dbReference type="HOGENOM" id="CLU_173712_0_0_1"/>
<dbReference type="PANTHER" id="PTHR21310:SF15">
    <property type="entry name" value="AMINOGLYCOSIDE PHOSPHOTRANSFERASE DOMAIN-CONTAINING PROTEIN"/>
    <property type="match status" value="1"/>
</dbReference>
<dbReference type="STRING" id="578458.D8QES3"/>
<dbReference type="SUPFAM" id="SSF56112">
    <property type="entry name" value="Protein kinase-like (PK-like)"/>
    <property type="match status" value="1"/>
</dbReference>
<evidence type="ECO:0000313" key="1">
    <source>
        <dbReference type="EMBL" id="EFI94218.1"/>
    </source>
</evidence>
<reference evidence="1 2" key="1">
    <citation type="journal article" date="2010" name="Nat. Biotechnol.">
        <title>Genome sequence of the model mushroom Schizophyllum commune.</title>
        <authorList>
            <person name="Ohm R.A."/>
            <person name="de Jong J.F."/>
            <person name="Lugones L.G."/>
            <person name="Aerts A."/>
            <person name="Kothe E."/>
            <person name="Stajich J.E."/>
            <person name="de Vries R.P."/>
            <person name="Record E."/>
            <person name="Levasseur A."/>
            <person name="Baker S.E."/>
            <person name="Bartholomew K.A."/>
            <person name="Coutinho P.M."/>
            <person name="Erdmann S."/>
            <person name="Fowler T.J."/>
            <person name="Gathman A.C."/>
            <person name="Lombard V."/>
            <person name="Henrissat B."/>
            <person name="Knabe N."/>
            <person name="Kuees U."/>
            <person name="Lilly W.W."/>
            <person name="Lindquist E."/>
            <person name="Lucas S."/>
            <person name="Magnuson J.K."/>
            <person name="Piumi F."/>
            <person name="Raudaskoski M."/>
            <person name="Salamov A."/>
            <person name="Schmutz J."/>
            <person name="Schwarze F.W.M.R."/>
            <person name="vanKuyk P.A."/>
            <person name="Horton J.S."/>
            <person name="Grigoriev I.V."/>
            <person name="Woesten H.A.B."/>
        </authorList>
    </citation>
    <scope>NUCLEOTIDE SEQUENCE [LARGE SCALE GENOMIC DNA]</scope>
    <source>
        <strain evidence="2">H4-8 / FGSC 9210</strain>
    </source>
</reference>
<protein>
    <recommendedName>
        <fullName evidence="3">Aminoglycoside phosphotransferase domain-containing protein</fullName>
    </recommendedName>
</protein>
<dbReference type="InParanoid" id="D8QES3"/>
<dbReference type="EMBL" id="GL377310">
    <property type="protein sequence ID" value="EFI94218.1"/>
    <property type="molecule type" value="Genomic_DNA"/>
</dbReference>
<organism evidence="2">
    <name type="scientific">Schizophyllum commune (strain H4-8 / FGSC 9210)</name>
    <name type="common">Split gill fungus</name>
    <dbReference type="NCBI Taxonomy" id="578458"/>
    <lineage>
        <taxon>Eukaryota</taxon>
        <taxon>Fungi</taxon>
        <taxon>Dikarya</taxon>
        <taxon>Basidiomycota</taxon>
        <taxon>Agaricomycotina</taxon>
        <taxon>Agaricomycetes</taxon>
        <taxon>Agaricomycetidae</taxon>
        <taxon>Agaricales</taxon>
        <taxon>Schizophyllaceae</taxon>
        <taxon>Schizophyllum</taxon>
    </lineage>
</organism>
<dbReference type="Proteomes" id="UP000007431">
    <property type="component" value="Unassembled WGS sequence"/>
</dbReference>
<dbReference type="InterPro" id="IPR051678">
    <property type="entry name" value="AGP_Transferase"/>
</dbReference>
<dbReference type="InterPro" id="IPR011009">
    <property type="entry name" value="Kinase-like_dom_sf"/>
</dbReference>
<dbReference type="OMA" id="QHLSQIW"/>
<dbReference type="eggNOG" id="ENOG502RXBQ">
    <property type="taxonomic scope" value="Eukaryota"/>
</dbReference>
<evidence type="ECO:0000313" key="2">
    <source>
        <dbReference type="Proteomes" id="UP000007431"/>
    </source>
</evidence>
<name>D8QES3_SCHCM</name>
<evidence type="ECO:0008006" key="3">
    <source>
        <dbReference type="Google" id="ProtNLM"/>
    </source>
</evidence>
<dbReference type="AlphaFoldDB" id="D8QES3"/>
<dbReference type="VEuPathDB" id="FungiDB:SCHCODRAFT_02635914"/>
<feature type="non-terminal residue" evidence="1">
    <location>
        <position position="95"/>
    </location>
</feature>
<gene>
    <name evidence="1" type="ORF">SCHCODRAFT_59336</name>
</gene>